<gene>
    <name evidence="2" type="ORF">H9815_05065</name>
</gene>
<name>A0A9D2ECW8_9MICO</name>
<dbReference type="InterPro" id="IPR052018">
    <property type="entry name" value="PHP_domain"/>
</dbReference>
<dbReference type="Proteomes" id="UP000824037">
    <property type="component" value="Unassembled WGS sequence"/>
</dbReference>
<dbReference type="InterPro" id="IPR003141">
    <property type="entry name" value="Pol/His_phosphatase_N"/>
</dbReference>
<dbReference type="SMART" id="SM00481">
    <property type="entry name" value="POLIIIAc"/>
    <property type="match status" value="1"/>
</dbReference>
<protein>
    <submittedName>
        <fullName evidence="2">PHP domain-containing protein</fullName>
    </submittedName>
</protein>
<accession>A0A9D2ECW8</accession>
<dbReference type="SUPFAM" id="SSF89550">
    <property type="entry name" value="PHP domain-like"/>
    <property type="match status" value="1"/>
</dbReference>
<dbReference type="GO" id="GO:0035312">
    <property type="term" value="F:5'-3' DNA exonuclease activity"/>
    <property type="evidence" value="ECO:0007669"/>
    <property type="project" value="TreeGrafter"/>
</dbReference>
<evidence type="ECO:0000313" key="3">
    <source>
        <dbReference type="Proteomes" id="UP000824037"/>
    </source>
</evidence>
<feature type="domain" description="Polymerase/histidinol phosphatase N-terminal" evidence="1">
    <location>
        <begin position="3"/>
        <end position="68"/>
    </location>
</feature>
<comment type="caution">
    <text evidence="2">The sequence shown here is derived from an EMBL/GenBank/DDBJ whole genome shotgun (WGS) entry which is preliminary data.</text>
</comment>
<dbReference type="PANTHER" id="PTHR42924">
    <property type="entry name" value="EXONUCLEASE"/>
    <property type="match status" value="1"/>
</dbReference>
<evidence type="ECO:0000313" key="2">
    <source>
        <dbReference type="EMBL" id="HIZ35125.1"/>
    </source>
</evidence>
<sequence length="279" mass="29582">MRIDLHTHSRVSDGTQSPAELVADARRAGLDVLALTDHDTTAGWAEAAAAARAEGVALVRGTEVSCTAGGISVHLLSYLHDPDDPALAEVLAHSRSSRDGRARAMVDRLAEDFDLTWAEVAAQAGPGATIGRPHIADVLVARGYAADRSEAFTTMLAPSGRYYVRYHAPEVTEAVQRVLAAGGVPVFAHPRASSRGRVVSEEVIRELAEAGLAGLEVDHRDHTEADKALLRELAGELGLLITGASDYHGTGKLNRLGEHTTAPHVLAQIVERGRLAVVR</sequence>
<dbReference type="GO" id="GO:0004534">
    <property type="term" value="F:5'-3' RNA exonuclease activity"/>
    <property type="evidence" value="ECO:0007669"/>
    <property type="project" value="TreeGrafter"/>
</dbReference>
<dbReference type="InterPro" id="IPR016195">
    <property type="entry name" value="Pol/histidinol_Pase-like"/>
</dbReference>
<dbReference type="Gene3D" id="3.20.20.140">
    <property type="entry name" value="Metal-dependent hydrolases"/>
    <property type="match status" value="1"/>
</dbReference>
<dbReference type="Gene3D" id="1.10.150.650">
    <property type="match status" value="1"/>
</dbReference>
<dbReference type="InterPro" id="IPR004013">
    <property type="entry name" value="PHP_dom"/>
</dbReference>
<dbReference type="EMBL" id="DXBY01000078">
    <property type="protein sequence ID" value="HIZ35125.1"/>
    <property type="molecule type" value="Genomic_DNA"/>
</dbReference>
<dbReference type="CDD" id="cd07438">
    <property type="entry name" value="PHP_HisPPase_AMP"/>
    <property type="match status" value="1"/>
</dbReference>
<proteinExistence type="predicted"/>
<dbReference type="Pfam" id="PF02811">
    <property type="entry name" value="PHP"/>
    <property type="match status" value="1"/>
</dbReference>
<dbReference type="PANTHER" id="PTHR42924:SF3">
    <property type="entry name" value="POLYMERASE_HISTIDINOL PHOSPHATASE N-TERMINAL DOMAIN-CONTAINING PROTEIN"/>
    <property type="match status" value="1"/>
</dbReference>
<dbReference type="AlphaFoldDB" id="A0A9D2ECW8"/>
<reference evidence="2" key="1">
    <citation type="journal article" date="2021" name="PeerJ">
        <title>Extensive microbial diversity within the chicken gut microbiome revealed by metagenomics and culture.</title>
        <authorList>
            <person name="Gilroy R."/>
            <person name="Ravi A."/>
            <person name="Getino M."/>
            <person name="Pursley I."/>
            <person name="Horton D.L."/>
            <person name="Alikhan N.F."/>
            <person name="Baker D."/>
            <person name="Gharbi K."/>
            <person name="Hall N."/>
            <person name="Watson M."/>
            <person name="Adriaenssens E.M."/>
            <person name="Foster-Nyarko E."/>
            <person name="Jarju S."/>
            <person name="Secka A."/>
            <person name="Antonio M."/>
            <person name="Oren A."/>
            <person name="Chaudhuri R.R."/>
            <person name="La Ragione R."/>
            <person name="Hildebrand F."/>
            <person name="Pallen M.J."/>
        </authorList>
    </citation>
    <scope>NUCLEOTIDE SEQUENCE</scope>
    <source>
        <strain evidence="2">ChiGjej4B4-7305</strain>
    </source>
</reference>
<reference evidence="2" key="2">
    <citation type="submission" date="2021-04" db="EMBL/GenBank/DDBJ databases">
        <authorList>
            <person name="Gilroy R."/>
        </authorList>
    </citation>
    <scope>NUCLEOTIDE SEQUENCE</scope>
    <source>
        <strain evidence="2">ChiGjej4B4-7305</strain>
    </source>
</reference>
<evidence type="ECO:0000259" key="1">
    <source>
        <dbReference type="SMART" id="SM00481"/>
    </source>
</evidence>
<organism evidence="2 3">
    <name type="scientific">Candidatus Ruania gallistercoris</name>
    <dbReference type="NCBI Taxonomy" id="2838746"/>
    <lineage>
        <taxon>Bacteria</taxon>
        <taxon>Bacillati</taxon>
        <taxon>Actinomycetota</taxon>
        <taxon>Actinomycetes</taxon>
        <taxon>Micrococcales</taxon>
        <taxon>Ruaniaceae</taxon>
        <taxon>Ruania</taxon>
    </lineage>
</organism>